<dbReference type="InterPro" id="IPR031127">
    <property type="entry name" value="E3_UB_ligase_RBR"/>
</dbReference>
<proteinExistence type="predicted"/>
<dbReference type="PROSITE" id="PS00518">
    <property type="entry name" value="ZF_RING_1"/>
    <property type="match status" value="1"/>
</dbReference>
<dbReference type="PANTHER" id="PTHR11685">
    <property type="entry name" value="RBR FAMILY RING FINGER AND IBR DOMAIN-CONTAINING"/>
    <property type="match status" value="1"/>
</dbReference>
<protein>
    <recommendedName>
        <fullName evidence="7">RING-type domain-containing protein</fullName>
    </recommendedName>
</protein>
<dbReference type="InterPro" id="IPR017907">
    <property type="entry name" value="Znf_RING_CS"/>
</dbReference>
<evidence type="ECO:0000256" key="3">
    <source>
        <dbReference type="ARBA" id="ARBA00022833"/>
    </source>
</evidence>
<evidence type="ECO:0000313" key="8">
    <source>
        <dbReference type="EMBL" id="CAD9404307.1"/>
    </source>
</evidence>
<reference evidence="8" key="1">
    <citation type="submission" date="2021-01" db="EMBL/GenBank/DDBJ databases">
        <authorList>
            <person name="Corre E."/>
            <person name="Pelletier E."/>
            <person name="Niang G."/>
            <person name="Scheremetjew M."/>
            <person name="Finn R."/>
            <person name="Kale V."/>
            <person name="Holt S."/>
            <person name="Cochrane G."/>
            <person name="Meng A."/>
            <person name="Brown T."/>
            <person name="Cohen L."/>
        </authorList>
    </citation>
    <scope>NUCLEOTIDE SEQUENCE</scope>
    <source>
        <strain evidence="8">UTEX LB 985</strain>
    </source>
</reference>
<keyword evidence="6" id="KW-1133">Transmembrane helix</keyword>
<dbReference type="Gene3D" id="1.20.120.1750">
    <property type="match status" value="1"/>
</dbReference>
<evidence type="ECO:0000256" key="2">
    <source>
        <dbReference type="ARBA" id="ARBA00022771"/>
    </source>
</evidence>
<dbReference type="GO" id="GO:0008270">
    <property type="term" value="F:zinc ion binding"/>
    <property type="evidence" value="ECO:0007669"/>
    <property type="project" value="UniProtKB-KW"/>
</dbReference>
<feature type="domain" description="RING-type" evidence="7">
    <location>
        <begin position="99"/>
        <end position="148"/>
    </location>
</feature>
<dbReference type="AlphaFoldDB" id="A0A7S2BR00"/>
<feature type="transmembrane region" description="Helical" evidence="6">
    <location>
        <begin position="308"/>
        <end position="327"/>
    </location>
</feature>
<dbReference type="PROSITE" id="PS50089">
    <property type="entry name" value="ZF_RING_2"/>
    <property type="match status" value="1"/>
</dbReference>
<keyword evidence="2 4" id="KW-0863">Zinc-finger</keyword>
<dbReference type="SMART" id="SM00184">
    <property type="entry name" value="RING"/>
    <property type="match status" value="1"/>
</dbReference>
<dbReference type="GO" id="GO:0016567">
    <property type="term" value="P:protein ubiquitination"/>
    <property type="evidence" value="ECO:0007669"/>
    <property type="project" value="InterPro"/>
</dbReference>
<evidence type="ECO:0000256" key="1">
    <source>
        <dbReference type="ARBA" id="ARBA00022723"/>
    </source>
</evidence>
<dbReference type="GO" id="GO:0004842">
    <property type="term" value="F:ubiquitin-protein transferase activity"/>
    <property type="evidence" value="ECO:0007669"/>
    <property type="project" value="InterPro"/>
</dbReference>
<keyword evidence="6" id="KW-0472">Membrane</keyword>
<organism evidence="8">
    <name type="scientific">Haptolina brevifila</name>
    <dbReference type="NCBI Taxonomy" id="156173"/>
    <lineage>
        <taxon>Eukaryota</taxon>
        <taxon>Haptista</taxon>
        <taxon>Haptophyta</taxon>
        <taxon>Prymnesiophyceae</taxon>
        <taxon>Prymnesiales</taxon>
        <taxon>Prymnesiaceae</taxon>
        <taxon>Haptolina</taxon>
    </lineage>
</organism>
<feature type="transmembrane region" description="Helical" evidence="6">
    <location>
        <begin position="365"/>
        <end position="388"/>
    </location>
</feature>
<keyword evidence="6" id="KW-0812">Transmembrane</keyword>
<dbReference type="InterPro" id="IPR001841">
    <property type="entry name" value="Znf_RING"/>
</dbReference>
<sequence>MAQSRSTAADKLQRNSDERLALNRQCLRVGIKYAYDEPNEVLKQRLRDRKHALTISTCADCTEETPSDQETTGDPAAVHATVVEVVHRPDGLCAELPDCPICLEQVFAEGNVRLACSHRYCMRCITRFVTTRRAEYGSQVDIGCPCCKVTIGRADMRQILGTSAASPTRQARHRRPQASPQVATPLSPVAVPTAEERRALARAARSLNLRYCPGCNRPILKQGGCQNMHCPCGRRFTWGNALVLAPCRHSHKDEDADMPFWRTNCSQCSAAAHIEKRLIHTGVMLVGAPLAAAAGGLAIGAVATAAALAVPVAVTPAVIFTPPALVYEAASRLKTTLAPAPKQTFGSLTSRVNAGRRRKKTPNPFVTPAVSGLYAAGIAGYMCCAAAFGGYDSD</sequence>
<dbReference type="Gene3D" id="3.30.40.10">
    <property type="entry name" value="Zinc/RING finger domain, C3HC4 (zinc finger)"/>
    <property type="match status" value="1"/>
</dbReference>
<keyword evidence="3" id="KW-0862">Zinc</keyword>
<dbReference type="EMBL" id="HBGU01006339">
    <property type="protein sequence ID" value="CAD9404307.1"/>
    <property type="molecule type" value="Transcribed_RNA"/>
</dbReference>
<evidence type="ECO:0000256" key="4">
    <source>
        <dbReference type="PROSITE-ProRule" id="PRU00175"/>
    </source>
</evidence>
<dbReference type="InterPro" id="IPR013083">
    <property type="entry name" value="Znf_RING/FYVE/PHD"/>
</dbReference>
<evidence type="ECO:0000256" key="6">
    <source>
        <dbReference type="SAM" id="Phobius"/>
    </source>
</evidence>
<feature type="region of interest" description="Disordered" evidence="5">
    <location>
        <begin position="163"/>
        <end position="184"/>
    </location>
</feature>
<accession>A0A7S2BR00</accession>
<dbReference type="SUPFAM" id="SSF57850">
    <property type="entry name" value="RING/U-box"/>
    <property type="match status" value="2"/>
</dbReference>
<evidence type="ECO:0000259" key="7">
    <source>
        <dbReference type="PROSITE" id="PS50089"/>
    </source>
</evidence>
<gene>
    <name evidence="8" type="ORF">CBRE1094_LOCUS3470</name>
</gene>
<feature type="transmembrane region" description="Helical" evidence="6">
    <location>
        <begin position="283"/>
        <end position="302"/>
    </location>
</feature>
<evidence type="ECO:0000256" key="5">
    <source>
        <dbReference type="SAM" id="MobiDB-lite"/>
    </source>
</evidence>
<keyword evidence="1" id="KW-0479">Metal-binding</keyword>
<name>A0A7S2BR00_9EUKA</name>